<feature type="compositionally biased region" description="Basic residues" evidence="5">
    <location>
        <begin position="317"/>
        <end position="339"/>
    </location>
</feature>
<accession>A0A1T5II76</accession>
<evidence type="ECO:0000256" key="3">
    <source>
        <dbReference type="ARBA" id="ARBA00022741"/>
    </source>
</evidence>
<dbReference type="STRING" id="526729.SAMN04324258_0564"/>
<keyword evidence="3" id="KW-0547">Nucleotide-binding</keyword>
<dbReference type="InterPro" id="IPR015860">
    <property type="entry name" value="ABC_transpr_TagH-like"/>
</dbReference>
<evidence type="ECO:0000259" key="6">
    <source>
        <dbReference type="PROSITE" id="PS50893"/>
    </source>
</evidence>
<keyword evidence="8" id="KW-1185">Reference proteome</keyword>
<dbReference type="GO" id="GO:0016887">
    <property type="term" value="F:ATP hydrolysis activity"/>
    <property type="evidence" value="ECO:0007669"/>
    <property type="project" value="InterPro"/>
</dbReference>
<dbReference type="SUPFAM" id="SSF52540">
    <property type="entry name" value="P-loop containing nucleoside triphosphate hydrolases"/>
    <property type="match status" value="1"/>
</dbReference>
<dbReference type="OrthoDB" id="9778870at2"/>
<dbReference type="PANTHER" id="PTHR46743">
    <property type="entry name" value="TEICHOIC ACIDS EXPORT ATP-BINDING PROTEIN TAGH"/>
    <property type="match status" value="1"/>
</dbReference>
<protein>
    <submittedName>
        <fullName evidence="7">Teichoic acid transport system ATP-binding protein</fullName>
    </submittedName>
</protein>
<dbReference type="InterPro" id="IPR050683">
    <property type="entry name" value="Bact_Polysacc_Export_ATP-bd"/>
</dbReference>
<comment type="similarity">
    <text evidence="1">Belongs to the ABC transporter superfamily.</text>
</comment>
<feature type="domain" description="ABC transporter" evidence="6">
    <location>
        <begin position="60"/>
        <end position="287"/>
    </location>
</feature>
<dbReference type="PROSITE" id="PS50893">
    <property type="entry name" value="ABC_TRANSPORTER_2"/>
    <property type="match status" value="1"/>
</dbReference>
<feature type="compositionally biased region" description="Basic and acidic residues" evidence="5">
    <location>
        <begin position="305"/>
        <end position="316"/>
    </location>
</feature>
<evidence type="ECO:0000256" key="2">
    <source>
        <dbReference type="ARBA" id="ARBA00022448"/>
    </source>
</evidence>
<dbReference type="EMBL" id="FUZQ01000001">
    <property type="protein sequence ID" value="SKC38894.1"/>
    <property type="molecule type" value="Genomic_DNA"/>
</dbReference>
<dbReference type="InterPro" id="IPR027417">
    <property type="entry name" value="P-loop_NTPase"/>
</dbReference>
<dbReference type="GO" id="GO:0005524">
    <property type="term" value="F:ATP binding"/>
    <property type="evidence" value="ECO:0007669"/>
    <property type="project" value="UniProtKB-KW"/>
</dbReference>
<dbReference type="Pfam" id="PF00005">
    <property type="entry name" value="ABC_tran"/>
    <property type="match status" value="1"/>
</dbReference>
<evidence type="ECO:0000313" key="7">
    <source>
        <dbReference type="EMBL" id="SKC38894.1"/>
    </source>
</evidence>
<evidence type="ECO:0000256" key="5">
    <source>
        <dbReference type="SAM" id="MobiDB-lite"/>
    </source>
</evidence>
<reference evidence="7 8" key="1">
    <citation type="submission" date="2017-02" db="EMBL/GenBank/DDBJ databases">
        <authorList>
            <person name="Peterson S.W."/>
        </authorList>
    </citation>
    <scope>NUCLEOTIDE SEQUENCE [LARGE SCALE GENOMIC DNA]</scope>
    <source>
        <strain evidence="7 8">DSM 21481</strain>
    </source>
</reference>
<dbReference type="RefSeq" id="WP_079570628.1">
    <property type="nucleotide sequence ID" value="NZ_FUZQ01000001.1"/>
</dbReference>
<evidence type="ECO:0000256" key="1">
    <source>
        <dbReference type="ARBA" id="ARBA00005417"/>
    </source>
</evidence>
<dbReference type="GO" id="GO:0140359">
    <property type="term" value="F:ABC-type transporter activity"/>
    <property type="evidence" value="ECO:0007669"/>
    <property type="project" value="InterPro"/>
</dbReference>
<name>A0A1T5II76_9MICO</name>
<sequence>MAVPELAVAEQFTRPTTADQPATGAATGSFADPFAQATVAVQDVSVRYRVPSTDAAERRRRTNPLVKAARTVLGNDPKVLVRALSGISFVAKSGEQIGLVGQNGSGKSTLLRIIAGLENPAKGRVLAESTPVLIGVNAALVPDLSGEENIRLGCLAMGLTPAQAEAAVPEVKELAGLGKSIYLPMKTYSSGMGARLRFAIATASNPHILLIDEALATGDAAFKERSEARMQGLRKSAGTVFLVSHAAQTIEESCTRAIWLNHGRLVLDGPAEDVALRYRKWAWAVAKDRQDEAKQIIETAFTEREQTQVRVEEPRSARRYTSRHVRPRSASSRRSKGGR</sequence>
<dbReference type="GO" id="GO:0016020">
    <property type="term" value="C:membrane"/>
    <property type="evidence" value="ECO:0007669"/>
    <property type="project" value="InterPro"/>
</dbReference>
<dbReference type="Proteomes" id="UP000189777">
    <property type="component" value="Unassembled WGS sequence"/>
</dbReference>
<feature type="region of interest" description="Disordered" evidence="5">
    <location>
        <begin position="305"/>
        <end position="339"/>
    </location>
</feature>
<organism evidence="7 8">
    <name type="scientific">Krasilnikoviella flava</name>
    <dbReference type="NCBI Taxonomy" id="526729"/>
    <lineage>
        <taxon>Bacteria</taxon>
        <taxon>Bacillati</taxon>
        <taxon>Actinomycetota</taxon>
        <taxon>Actinomycetes</taxon>
        <taxon>Micrococcales</taxon>
        <taxon>Promicromonosporaceae</taxon>
        <taxon>Krasilnikoviella</taxon>
    </lineage>
</organism>
<dbReference type="Gene3D" id="3.40.50.300">
    <property type="entry name" value="P-loop containing nucleotide triphosphate hydrolases"/>
    <property type="match status" value="1"/>
</dbReference>
<dbReference type="InterPro" id="IPR003439">
    <property type="entry name" value="ABC_transporter-like_ATP-bd"/>
</dbReference>
<gene>
    <name evidence="7" type="ORF">SAMN04324258_0564</name>
</gene>
<dbReference type="AlphaFoldDB" id="A0A1T5II76"/>
<dbReference type="SMART" id="SM00382">
    <property type="entry name" value="AAA"/>
    <property type="match status" value="1"/>
</dbReference>
<keyword evidence="4 7" id="KW-0067">ATP-binding</keyword>
<evidence type="ECO:0000256" key="4">
    <source>
        <dbReference type="ARBA" id="ARBA00022840"/>
    </source>
</evidence>
<keyword evidence="2" id="KW-0813">Transport</keyword>
<dbReference type="InterPro" id="IPR003593">
    <property type="entry name" value="AAA+_ATPase"/>
</dbReference>
<proteinExistence type="inferred from homology"/>
<evidence type="ECO:0000313" key="8">
    <source>
        <dbReference type="Proteomes" id="UP000189777"/>
    </source>
</evidence>
<dbReference type="CDD" id="cd03220">
    <property type="entry name" value="ABC_KpsT_Wzt"/>
    <property type="match status" value="1"/>
</dbReference>
<dbReference type="PANTHER" id="PTHR46743:SF2">
    <property type="entry name" value="TEICHOIC ACIDS EXPORT ATP-BINDING PROTEIN TAGH"/>
    <property type="match status" value="1"/>
</dbReference>